<evidence type="ECO:0000313" key="3">
    <source>
        <dbReference type="Proteomes" id="UP001305647"/>
    </source>
</evidence>
<organism evidence="2 3">
    <name type="scientific">Parathielavia hyrcaniae</name>
    <dbReference type="NCBI Taxonomy" id="113614"/>
    <lineage>
        <taxon>Eukaryota</taxon>
        <taxon>Fungi</taxon>
        <taxon>Dikarya</taxon>
        <taxon>Ascomycota</taxon>
        <taxon>Pezizomycotina</taxon>
        <taxon>Sordariomycetes</taxon>
        <taxon>Sordariomycetidae</taxon>
        <taxon>Sordariales</taxon>
        <taxon>Chaetomiaceae</taxon>
        <taxon>Parathielavia</taxon>
    </lineage>
</organism>
<dbReference type="PROSITE" id="PS51257">
    <property type="entry name" value="PROKAR_LIPOPROTEIN"/>
    <property type="match status" value="1"/>
</dbReference>
<reference evidence="2" key="2">
    <citation type="submission" date="2023-05" db="EMBL/GenBank/DDBJ databases">
        <authorList>
            <consortium name="Lawrence Berkeley National Laboratory"/>
            <person name="Steindorff A."/>
            <person name="Hensen N."/>
            <person name="Bonometti L."/>
            <person name="Westerberg I."/>
            <person name="Brannstrom I.O."/>
            <person name="Guillou S."/>
            <person name="Cros-Aarteil S."/>
            <person name="Calhoun S."/>
            <person name="Haridas S."/>
            <person name="Kuo A."/>
            <person name="Mondo S."/>
            <person name="Pangilinan J."/>
            <person name="Riley R."/>
            <person name="Labutti K."/>
            <person name="Andreopoulos B."/>
            <person name="Lipzen A."/>
            <person name="Chen C."/>
            <person name="Yanf M."/>
            <person name="Daum C."/>
            <person name="Ng V."/>
            <person name="Clum A."/>
            <person name="Ohm R."/>
            <person name="Martin F."/>
            <person name="Silar P."/>
            <person name="Natvig D."/>
            <person name="Lalanne C."/>
            <person name="Gautier V."/>
            <person name="Ament-Velasquez S.L."/>
            <person name="Kruys A."/>
            <person name="Hutchinson M.I."/>
            <person name="Powell A.J."/>
            <person name="Barry K."/>
            <person name="Miller A.N."/>
            <person name="Grigoriev I.V."/>
            <person name="Debuchy R."/>
            <person name="Gladieux P."/>
            <person name="Thoren M.H."/>
            <person name="Johannesson H."/>
        </authorList>
    </citation>
    <scope>NUCLEOTIDE SEQUENCE</scope>
    <source>
        <strain evidence="2">CBS 757.83</strain>
    </source>
</reference>
<name>A0AAN6Q958_9PEZI</name>
<keyword evidence="3" id="KW-1185">Reference proteome</keyword>
<reference evidence="2" key="1">
    <citation type="journal article" date="2023" name="Mol. Phylogenet. Evol.">
        <title>Genome-scale phylogeny and comparative genomics of the fungal order Sordariales.</title>
        <authorList>
            <person name="Hensen N."/>
            <person name="Bonometti L."/>
            <person name="Westerberg I."/>
            <person name="Brannstrom I.O."/>
            <person name="Guillou S."/>
            <person name="Cros-Aarteil S."/>
            <person name="Calhoun S."/>
            <person name="Haridas S."/>
            <person name="Kuo A."/>
            <person name="Mondo S."/>
            <person name="Pangilinan J."/>
            <person name="Riley R."/>
            <person name="LaButti K."/>
            <person name="Andreopoulos B."/>
            <person name="Lipzen A."/>
            <person name="Chen C."/>
            <person name="Yan M."/>
            <person name="Daum C."/>
            <person name="Ng V."/>
            <person name="Clum A."/>
            <person name="Steindorff A."/>
            <person name="Ohm R.A."/>
            <person name="Martin F."/>
            <person name="Silar P."/>
            <person name="Natvig D.O."/>
            <person name="Lalanne C."/>
            <person name="Gautier V."/>
            <person name="Ament-Velasquez S.L."/>
            <person name="Kruys A."/>
            <person name="Hutchinson M.I."/>
            <person name="Powell A.J."/>
            <person name="Barry K."/>
            <person name="Miller A.N."/>
            <person name="Grigoriev I.V."/>
            <person name="Debuchy R."/>
            <person name="Gladieux P."/>
            <person name="Hiltunen Thoren M."/>
            <person name="Johannesson H."/>
        </authorList>
    </citation>
    <scope>NUCLEOTIDE SEQUENCE</scope>
    <source>
        <strain evidence="2">CBS 757.83</strain>
    </source>
</reference>
<dbReference type="EMBL" id="MU863629">
    <property type="protein sequence ID" value="KAK4103201.1"/>
    <property type="molecule type" value="Genomic_DNA"/>
</dbReference>
<protein>
    <submittedName>
        <fullName evidence="2">Uncharacterized protein</fullName>
    </submittedName>
</protein>
<dbReference type="AlphaFoldDB" id="A0AAN6Q958"/>
<dbReference type="Proteomes" id="UP001305647">
    <property type="component" value="Unassembled WGS sequence"/>
</dbReference>
<comment type="caution">
    <text evidence="2">The sequence shown here is derived from an EMBL/GenBank/DDBJ whole genome shotgun (WGS) entry which is preliminary data.</text>
</comment>
<sequence length="53" mass="5768">MHGSRAFFAGHSAGCSCCGVILLESFLCERSRNVEERGTQSRKIRAPANGQLK</sequence>
<proteinExistence type="predicted"/>
<evidence type="ECO:0000256" key="1">
    <source>
        <dbReference type="SAM" id="MobiDB-lite"/>
    </source>
</evidence>
<gene>
    <name evidence="2" type="ORF">N658DRAFT_304446</name>
</gene>
<accession>A0AAN6Q958</accession>
<feature type="region of interest" description="Disordered" evidence="1">
    <location>
        <begin position="33"/>
        <end position="53"/>
    </location>
</feature>
<evidence type="ECO:0000313" key="2">
    <source>
        <dbReference type="EMBL" id="KAK4103201.1"/>
    </source>
</evidence>